<feature type="transmembrane region" description="Helical" evidence="1">
    <location>
        <begin position="177"/>
        <end position="198"/>
    </location>
</feature>
<dbReference type="Proteomes" id="UP000823388">
    <property type="component" value="Chromosome 2K"/>
</dbReference>
<evidence type="ECO:0000256" key="1">
    <source>
        <dbReference type="SAM" id="Phobius"/>
    </source>
</evidence>
<organism evidence="2 3">
    <name type="scientific">Panicum virgatum</name>
    <name type="common">Blackwell switchgrass</name>
    <dbReference type="NCBI Taxonomy" id="38727"/>
    <lineage>
        <taxon>Eukaryota</taxon>
        <taxon>Viridiplantae</taxon>
        <taxon>Streptophyta</taxon>
        <taxon>Embryophyta</taxon>
        <taxon>Tracheophyta</taxon>
        <taxon>Spermatophyta</taxon>
        <taxon>Magnoliopsida</taxon>
        <taxon>Liliopsida</taxon>
        <taxon>Poales</taxon>
        <taxon>Poaceae</taxon>
        <taxon>PACMAD clade</taxon>
        <taxon>Panicoideae</taxon>
        <taxon>Panicodae</taxon>
        <taxon>Paniceae</taxon>
        <taxon>Panicinae</taxon>
        <taxon>Panicum</taxon>
        <taxon>Panicum sect. Hiantes</taxon>
    </lineage>
</organism>
<sequence>MNELVSWEDKCKQWEPNHKKAEAINLRFLVCHVLHKTSQEWFVVFADLKAHIPISILHCNDSKLKLDDYKKYGQTFLEKAHEAFVHLSLTSPFIKFVSKSLTRVPDLHFHRNYKDSTLASMLCLQWYNGHSSFPVKKIDEERIITLAYLVLHEENTAVLPEEIEEVLNKKNKKKVSLVALNFWLWVLLVRPTFAMLVVHDC</sequence>
<accession>A0A8T0W2N0</accession>
<protein>
    <submittedName>
        <fullName evidence="2">Uncharacterized protein</fullName>
    </submittedName>
</protein>
<name>A0A8T0W2N0_PANVG</name>
<dbReference type="AlphaFoldDB" id="A0A8T0W2N0"/>
<proteinExistence type="predicted"/>
<reference evidence="2" key="1">
    <citation type="submission" date="2020-05" db="EMBL/GenBank/DDBJ databases">
        <title>WGS assembly of Panicum virgatum.</title>
        <authorList>
            <person name="Lovell J.T."/>
            <person name="Jenkins J."/>
            <person name="Shu S."/>
            <person name="Juenger T.E."/>
            <person name="Schmutz J."/>
        </authorList>
    </citation>
    <scope>NUCLEOTIDE SEQUENCE</scope>
    <source>
        <strain evidence="2">AP13</strain>
    </source>
</reference>
<comment type="caution">
    <text evidence="2">The sequence shown here is derived from an EMBL/GenBank/DDBJ whole genome shotgun (WGS) entry which is preliminary data.</text>
</comment>
<keyword evidence="3" id="KW-1185">Reference proteome</keyword>
<gene>
    <name evidence="2" type="ORF">PVAP13_2KG236000</name>
</gene>
<evidence type="ECO:0000313" key="2">
    <source>
        <dbReference type="EMBL" id="KAG2641688.1"/>
    </source>
</evidence>
<keyword evidence="1" id="KW-0812">Transmembrane</keyword>
<keyword evidence="1" id="KW-0472">Membrane</keyword>
<keyword evidence="1" id="KW-1133">Transmembrane helix</keyword>
<dbReference type="EMBL" id="CM029039">
    <property type="protein sequence ID" value="KAG2641688.1"/>
    <property type="molecule type" value="Genomic_DNA"/>
</dbReference>
<evidence type="ECO:0000313" key="3">
    <source>
        <dbReference type="Proteomes" id="UP000823388"/>
    </source>
</evidence>